<proteinExistence type="predicted"/>
<organism evidence="1 2">
    <name type="scientific">Cichorium intybus</name>
    <name type="common">Chicory</name>
    <dbReference type="NCBI Taxonomy" id="13427"/>
    <lineage>
        <taxon>Eukaryota</taxon>
        <taxon>Viridiplantae</taxon>
        <taxon>Streptophyta</taxon>
        <taxon>Embryophyta</taxon>
        <taxon>Tracheophyta</taxon>
        <taxon>Spermatophyta</taxon>
        <taxon>Magnoliopsida</taxon>
        <taxon>eudicotyledons</taxon>
        <taxon>Gunneridae</taxon>
        <taxon>Pentapetalae</taxon>
        <taxon>asterids</taxon>
        <taxon>campanulids</taxon>
        <taxon>Asterales</taxon>
        <taxon>Asteraceae</taxon>
        <taxon>Cichorioideae</taxon>
        <taxon>Cichorieae</taxon>
        <taxon>Cichoriinae</taxon>
        <taxon>Cichorium</taxon>
    </lineage>
</organism>
<keyword evidence="2" id="KW-1185">Reference proteome</keyword>
<comment type="caution">
    <text evidence="1">The sequence shown here is derived from an EMBL/GenBank/DDBJ whole genome shotgun (WGS) entry which is preliminary data.</text>
</comment>
<gene>
    <name evidence="1" type="ORF">L2E82_22568</name>
</gene>
<dbReference type="EMBL" id="CM042012">
    <property type="protein sequence ID" value="KAI3751481.1"/>
    <property type="molecule type" value="Genomic_DNA"/>
</dbReference>
<evidence type="ECO:0000313" key="2">
    <source>
        <dbReference type="Proteomes" id="UP001055811"/>
    </source>
</evidence>
<evidence type="ECO:0000313" key="1">
    <source>
        <dbReference type="EMBL" id="KAI3751481.1"/>
    </source>
</evidence>
<reference evidence="1 2" key="2">
    <citation type="journal article" date="2022" name="Mol. Ecol. Resour.">
        <title>The genomes of chicory, endive, great burdock and yacon provide insights into Asteraceae paleo-polyploidization history and plant inulin production.</title>
        <authorList>
            <person name="Fan W."/>
            <person name="Wang S."/>
            <person name="Wang H."/>
            <person name="Wang A."/>
            <person name="Jiang F."/>
            <person name="Liu H."/>
            <person name="Zhao H."/>
            <person name="Xu D."/>
            <person name="Zhang Y."/>
        </authorList>
    </citation>
    <scope>NUCLEOTIDE SEQUENCE [LARGE SCALE GENOMIC DNA]</scope>
    <source>
        <strain evidence="2">cv. Punajuju</strain>
        <tissue evidence="1">Leaves</tissue>
    </source>
</reference>
<sequence>MCLSSNQSTISRHALQSLWFSLLHFLHFSSPIFINIPLFGLSSSPNFQLFTDFDERLSTVCCVWLGNDTLFQFWRDIRGEILIYSSVFLG</sequence>
<accession>A0ACB9DZ34</accession>
<name>A0ACB9DZ34_CICIN</name>
<dbReference type="Proteomes" id="UP001055811">
    <property type="component" value="Linkage Group LG04"/>
</dbReference>
<protein>
    <submittedName>
        <fullName evidence="1">Uncharacterized protein</fullName>
    </submittedName>
</protein>
<reference evidence="2" key="1">
    <citation type="journal article" date="2022" name="Mol. Ecol. Resour.">
        <title>The genomes of chicory, endive, great burdock and yacon provide insights into Asteraceae palaeo-polyploidization history and plant inulin production.</title>
        <authorList>
            <person name="Fan W."/>
            <person name="Wang S."/>
            <person name="Wang H."/>
            <person name="Wang A."/>
            <person name="Jiang F."/>
            <person name="Liu H."/>
            <person name="Zhao H."/>
            <person name="Xu D."/>
            <person name="Zhang Y."/>
        </authorList>
    </citation>
    <scope>NUCLEOTIDE SEQUENCE [LARGE SCALE GENOMIC DNA]</scope>
    <source>
        <strain evidence="2">cv. Punajuju</strain>
    </source>
</reference>